<reference evidence="2 3" key="1">
    <citation type="submission" date="2017-09" db="EMBL/GenBank/DDBJ databases">
        <title>Paracoccus alkalisoli sp. nov., isolated from saline alkaline soil.</title>
        <authorList>
            <person name="Dong X."/>
            <person name="Zhang G."/>
        </authorList>
    </citation>
    <scope>NUCLEOTIDE SEQUENCE [LARGE SCALE GENOMIC DNA]</scope>
    <source>
        <strain evidence="2 3">WN007</strain>
    </source>
</reference>
<sequence>MVFRLALIALVLLTSLSLGMARGQLRAGTEVILCGGMAVITDPGDPGRARYCPDMAPGLLAALDVPSPTVAPGRGAVRRADPPEPVRVSPLSRPMPQARDPPPRRAA</sequence>
<evidence type="ECO:0000256" key="1">
    <source>
        <dbReference type="SAM" id="MobiDB-lite"/>
    </source>
</evidence>
<dbReference type="AlphaFoldDB" id="A0A2A2GMT1"/>
<evidence type="ECO:0000313" key="3">
    <source>
        <dbReference type="Proteomes" id="UP000218023"/>
    </source>
</evidence>
<comment type="caution">
    <text evidence="2">The sequence shown here is derived from an EMBL/GenBank/DDBJ whole genome shotgun (WGS) entry which is preliminary data.</text>
</comment>
<name>A0A2A2GMT1_9RHOB</name>
<evidence type="ECO:0000313" key="2">
    <source>
        <dbReference type="EMBL" id="PAU98314.1"/>
    </source>
</evidence>
<proteinExistence type="predicted"/>
<dbReference type="RefSeq" id="WP_095638996.1">
    <property type="nucleotide sequence ID" value="NZ_NSJZ01000002.1"/>
</dbReference>
<accession>A0A2A2GMT1</accession>
<dbReference type="EMBL" id="NSJZ01000002">
    <property type="protein sequence ID" value="PAU98314.1"/>
    <property type="molecule type" value="Genomic_DNA"/>
</dbReference>
<keyword evidence="3" id="KW-1185">Reference proteome</keyword>
<organism evidence="2 3">
    <name type="scientific">Paracoccus salipaludis</name>
    <dbReference type="NCBI Taxonomy" id="2032623"/>
    <lineage>
        <taxon>Bacteria</taxon>
        <taxon>Pseudomonadati</taxon>
        <taxon>Pseudomonadota</taxon>
        <taxon>Alphaproteobacteria</taxon>
        <taxon>Rhodobacterales</taxon>
        <taxon>Paracoccaceae</taxon>
        <taxon>Paracoccus</taxon>
    </lineage>
</organism>
<protein>
    <recommendedName>
        <fullName evidence="4">DUF2946 domain-containing protein</fullName>
    </recommendedName>
</protein>
<evidence type="ECO:0008006" key="4">
    <source>
        <dbReference type="Google" id="ProtNLM"/>
    </source>
</evidence>
<feature type="region of interest" description="Disordered" evidence="1">
    <location>
        <begin position="71"/>
        <end position="107"/>
    </location>
</feature>
<dbReference type="OrthoDB" id="7863585at2"/>
<gene>
    <name evidence="2" type="ORF">CK240_03790</name>
</gene>
<dbReference type="Proteomes" id="UP000218023">
    <property type="component" value="Unassembled WGS sequence"/>
</dbReference>